<keyword evidence="4 6" id="KW-1133">Transmembrane helix</keyword>
<feature type="transmembrane region" description="Helical" evidence="6">
    <location>
        <begin position="292"/>
        <end position="311"/>
    </location>
</feature>
<comment type="similarity">
    <text evidence="6">Belongs to the insect chemoreceptor superfamily. Gustatory receptor (GR) family.</text>
</comment>
<evidence type="ECO:0000256" key="4">
    <source>
        <dbReference type="ARBA" id="ARBA00022989"/>
    </source>
</evidence>
<feature type="transmembrane region" description="Helical" evidence="6">
    <location>
        <begin position="468"/>
        <end position="491"/>
    </location>
</feature>
<feature type="transmembrane region" description="Helical" evidence="6">
    <location>
        <begin position="251"/>
        <end position="272"/>
    </location>
</feature>
<keyword evidence="5 6" id="KW-0472">Membrane</keyword>
<feature type="transmembrane region" description="Helical" evidence="6">
    <location>
        <begin position="196"/>
        <end position="219"/>
    </location>
</feature>
<organism evidence="8 9">
    <name type="scientific">Aedes albopictus</name>
    <name type="common">Asian tiger mosquito</name>
    <name type="synonym">Stegomyia albopicta</name>
    <dbReference type="NCBI Taxonomy" id="7160"/>
    <lineage>
        <taxon>Eukaryota</taxon>
        <taxon>Metazoa</taxon>
        <taxon>Ecdysozoa</taxon>
        <taxon>Arthropoda</taxon>
        <taxon>Hexapoda</taxon>
        <taxon>Insecta</taxon>
        <taxon>Pterygota</taxon>
        <taxon>Neoptera</taxon>
        <taxon>Endopterygota</taxon>
        <taxon>Diptera</taxon>
        <taxon>Nematocera</taxon>
        <taxon>Culicoidea</taxon>
        <taxon>Culicidae</taxon>
        <taxon>Culicinae</taxon>
        <taxon>Aedini</taxon>
        <taxon>Aedes</taxon>
        <taxon>Stegomyia</taxon>
    </lineage>
</organism>
<keyword evidence="9" id="KW-1185">Reference proteome</keyword>
<protein>
    <recommendedName>
        <fullName evidence="6">Gustatory receptor</fullName>
    </recommendedName>
</protein>
<dbReference type="InterPro" id="IPR013604">
    <property type="entry name" value="7TM_chemorcpt"/>
</dbReference>
<accession>A0ABM1Y4D0</accession>
<comment type="caution">
    <text evidence="6">Lacks conserved residue(s) required for the propagation of feature annotation.</text>
</comment>
<sequence>MLSVVRGRWTNGDDMPEINLRYAIIPLYLVGKLFCLNAFTYSPGWVDHSASKDDTRLRGDYDDVDGNRSAPPRRSFEWTKNRTESRANNAFGNANHYDNICVDNHYRNGIITASGDTVPTAPTTNNRSNKKNSVVLWTTALRNHMHLLKPGSQRSLKFSIAGIVHVVAFCTAYGSYHVYSTLELFSKTKRPELVRMVIDLINQYAGCCLVVTLVSAALVNQHSLMKLINTLFEIDDLLMSRLNIAARSGRWLLHITTLFIASIVIKSVIGTAFYSTSDEDPNTSSNLLMFRLIPRVMCLVSELQYIAYVLLIKDRYVALKQTLSRGTETPSKANNGTVKWKENSQTANRLAETHHPKGFAVHHDGTSVAAGGDCLPTNVTNQSMTSKLDGCQHRLNLQAARTNQLRHIYEIYLRLRQTIRLTNRSFGVRNLILILYQFVTVVQMGYMVCMLWVRKIDDPADKQNKANLLVTVVFAGCFLAEILAICVYSHATMNEDYGTRQLIFANLHNEIDDTGSGLSAVTVFNLL</sequence>
<dbReference type="RefSeq" id="XP_062704723.1">
    <property type="nucleotide sequence ID" value="XM_062848739.1"/>
</dbReference>
<evidence type="ECO:0000256" key="2">
    <source>
        <dbReference type="ARBA" id="ARBA00022475"/>
    </source>
</evidence>
<feature type="transmembrane region" description="Helical" evidence="6">
    <location>
        <begin position="430"/>
        <end position="453"/>
    </location>
</feature>
<reference evidence="9" key="1">
    <citation type="journal article" date="2015" name="Proc. Natl. Acad. Sci. U.S.A.">
        <title>Genome sequence of the Asian Tiger mosquito, Aedes albopictus, reveals insights into its biology, genetics, and evolution.</title>
        <authorList>
            <person name="Chen X.G."/>
            <person name="Jiang X."/>
            <person name="Gu J."/>
            <person name="Xu M."/>
            <person name="Wu Y."/>
            <person name="Deng Y."/>
            <person name="Zhang C."/>
            <person name="Bonizzoni M."/>
            <person name="Dermauw W."/>
            <person name="Vontas J."/>
            <person name="Armbruster P."/>
            <person name="Huang X."/>
            <person name="Yang Y."/>
            <person name="Zhang H."/>
            <person name="He W."/>
            <person name="Peng H."/>
            <person name="Liu Y."/>
            <person name="Wu K."/>
            <person name="Chen J."/>
            <person name="Lirakis M."/>
            <person name="Topalis P."/>
            <person name="Van Leeuwen T."/>
            <person name="Hall A.B."/>
            <person name="Jiang X."/>
            <person name="Thorpe C."/>
            <person name="Mueller R.L."/>
            <person name="Sun C."/>
            <person name="Waterhouse R.M."/>
            <person name="Yan G."/>
            <person name="Tu Z.J."/>
            <person name="Fang X."/>
            <person name="James A.A."/>
        </authorList>
    </citation>
    <scope>NUCLEOTIDE SEQUENCE [LARGE SCALE GENOMIC DNA]</scope>
    <source>
        <strain evidence="9">Foshan</strain>
    </source>
</reference>
<dbReference type="GeneID" id="109404643"/>
<evidence type="ECO:0000256" key="5">
    <source>
        <dbReference type="ARBA" id="ARBA00023136"/>
    </source>
</evidence>
<comment type="subcellular location">
    <subcellularLocation>
        <location evidence="1 6">Cell membrane</location>
        <topology evidence="1 6">Multi-pass membrane protein</topology>
    </subcellularLocation>
</comment>
<dbReference type="EnsemblMetazoa" id="AALFPA23_005592.R7159">
    <property type="protein sequence ID" value="AALFPA23_005592.P7159"/>
    <property type="gene ID" value="AALFPA23_005592"/>
</dbReference>
<keyword evidence="6" id="KW-0675">Receptor</keyword>
<evidence type="ECO:0000313" key="8">
    <source>
        <dbReference type="EnsemblMetazoa" id="AALFPA23_005592.P7159"/>
    </source>
</evidence>
<evidence type="ECO:0000256" key="3">
    <source>
        <dbReference type="ARBA" id="ARBA00022692"/>
    </source>
</evidence>
<evidence type="ECO:0000256" key="1">
    <source>
        <dbReference type="ARBA" id="ARBA00004651"/>
    </source>
</evidence>
<keyword evidence="2 6" id="KW-1003">Cell membrane</keyword>
<feature type="region of interest" description="Disordered" evidence="7">
    <location>
        <begin position="56"/>
        <end position="80"/>
    </location>
</feature>
<keyword evidence="3 6" id="KW-0812">Transmembrane</keyword>
<evidence type="ECO:0000256" key="6">
    <source>
        <dbReference type="RuleBase" id="RU363108"/>
    </source>
</evidence>
<feature type="transmembrane region" description="Helical" evidence="6">
    <location>
        <begin position="155"/>
        <end position="176"/>
    </location>
</feature>
<dbReference type="Pfam" id="PF08395">
    <property type="entry name" value="7tm_7"/>
    <property type="match status" value="2"/>
</dbReference>
<reference evidence="8" key="2">
    <citation type="submission" date="2025-05" db="UniProtKB">
        <authorList>
            <consortium name="EnsemblMetazoa"/>
        </authorList>
    </citation>
    <scope>IDENTIFICATION</scope>
    <source>
        <strain evidence="8">Foshan</strain>
    </source>
</reference>
<comment type="function">
    <text evidence="6">Gustatory receptor which mediates acceptance or avoidance behavior, depending on its substrates.</text>
</comment>
<dbReference type="Proteomes" id="UP000069940">
    <property type="component" value="Unassembled WGS sequence"/>
</dbReference>
<evidence type="ECO:0000313" key="9">
    <source>
        <dbReference type="Proteomes" id="UP000069940"/>
    </source>
</evidence>
<keyword evidence="6" id="KW-0807">Transducer</keyword>
<name>A0ABM1Y4D0_AEDAL</name>
<evidence type="ECO:0000256" key="7">
    <source>
        <dbReference type="SAM" id="MobiDB-lite"/>
    </source>
</evidence>
<proteinExistence type="inferred from homology"/>